<dbReference type="PANTHER" id="PTHR46889:SF4">
    <property type="entry name" value="TRANSPOSASE INSO FOR INSERTION SEQUENCE ELEMENT IS911B-RELATED"/>
    <property type="match status" value="1"/>
</dbReference>
<name>N1WRA5_9LEPT</name>
<dbReference type="InterPro" id="IPR025948">
    <property type="entry name" value="HTH-like_dom"/>
</dbReference>
<protein>
    <submittedName>
        <fullName evidence="3">IS1236 transposase</fullName>
    </submittedName>
</protein>
<proteinExistence type="predicted"/>
<dbReference type="EMBL" id="AOHC02000002">
    <property type="protein sequence ID" value="EMY79787.1"/>
    <property type="molecule type" value="Genomic_DNA"/>
</dbReference>
<evidence type="ECO:0000256" key="1">
    <source>
        <dbReference type="SAM" id="MobiDB-lite"/>
    </source>
</evidence>
<dbReference type="InterPro" id="IPR048020">
    <property type="entry name" value="Transpos_IS3"/>
</dbReference>
<dbReference type="Pfam" id="PF13276">
    <property type="entry name" value="HTH_21"/>
    <property type="match status" value="1"/>
</dbReference>
<dbReference type="Gene3D" id="3.30.420.10">
    <property type="entry name" value="Ribonuclease H-like superfamily/Ribonuclease H"/>
    <property type="match status" value="1"/>
</dbReference>
<dbReference type="PROSITE" id="PS50994">
    <property type="entry name" value="INTEGRASE"/>
    <property type="match status" value="1"/>
</dbReference>
<dbReference type="GO" id="GO:0015074">
    <property type="term" value="P:DNA integration"/>
    <property type="evidence" value="ECO:0007669"/>
    <property type="project" value="InterPro"/>
</dbReference>
<dbReference type="STRING" id="1218598.LEP1GSC060_1411"/>
<dbReference type="InterPro" id="IPR036397">
    <property type="entry name" value="RNaseH_sf"/>
</dbReference>
<dbReference type="Proteomes" id="UP000012313">
    <property type="component" value="Unassembled WGS sequence"/>
</dbReference>
<dbReference type="RefSeq" id="WP_002992787.1">
    <property type="nucleotide sequence ID" value="NZ_AOHC02000002.1"/>
</dbReference>
<dbReference type="Pfam" id="PF13333">
    <property type="entry name" value="rve_2"/>
    <property type="match status" value="1"/>
</dbReference>
<dbReference type="GO" id="GO:0003676">
    <property type="term" value="F:nucleic acid binding"/>
    <property type="evidence" value="ECO:0007669"/>
    <property type="project" value="InterPro"/>
</dbReference>
<dbReference type="AlphaFoldDB" id="N1WRA5"/>
<dbReference type="InterPro" id="IPR050900">
    <property type="entry name" value="Transposase_IS3/IS150/IS904"/>
</dbReference>
<dbReference type="NCBIfam" id="NF033516">
    <property type="entry name" value="transpos_IS3"/>
    <property type="match status" value="1"/>
</dbReference>
<evidence type="ECO:0000313" key="4">
    <source>
        <dbReference type="Proteomes" id="UP000012313"/>
    </source>
</evidence>
<dbReference type="Pfam" id="PF00665">
    <property type="entry name" value="rve"/>
    <property type="match status" value="1"/>
</dbReference>
<feature type="domain" description="Integrase catalytic" evidence="2">
    <location>
        <begin position="151"/>
        <end position="326"/>
    </location>
</feature>
<comment type="caution">
    <text evidence="3">The sequence shown here is derived from an EMBL/GenBank/DDBJ whole genome shotgun (WGS) entry which is preliminary data.</text>
</comment>
<gene>
    <name evidence="3" type="ORF">LEP1GSC060_1411</name>
</gene>
<dbReference type="SUPFAM" id="SSF53098">
    <property type="entry name" value="Ribonuclease H-like"/>
    <property type="match status" value="1"/>
</dbReference>
<organism evidence="3 4">
    <name type="scientific">Leptospira weilii serovar Ranarum str. ICFT</name>
    <dbReference type="NCBI Taxonomy" id="1218598"/>
    <lineage>
        <taxon>Bacteria</taxon>
        <taxon>Pseudomonadati</taxon>
        <taxon>Spirochaetota</taxon>
        <taxon>Spirochaetia</taxon>
        <taxon>Leptospirales</taxon>
        <taxon>Leptospiraceae</taxon>
        <taxon>Leptospira</taxon>
    </lineage>
</organism>
<dbReference type="PANTHER" id="PTHR46889">
    <property type="entry name" value="TRANSPOSASE INSF FOR INSERTION SEQUENCE IS3B-RELATED"/>
    <property type="match status" value="1"/>
</dbReference>
<keyword evidence="4" id="KW-1185">Reference proteome</keyword>
<feature type="region of interest" description="Disordered" evidence="1">
    <location>
        <begin position="1"/>
        <end position="27"/>
    </location>
</feature>
<evidence type="ECO:0000259" key="2">
    <source>
        <dbReference type="PROSITE" id="PS50994"/>
    </source>
</evidence>
<dbReference type="InterPro" id="IPR001584">
    <property type="entry name" value="Integrase_cat-core"/>
</dbReference>
<reference evidence="3" key="1">
    <citation type="submission" date="2013-03" db="EMBL/GenBank/DDBJ databases">
        <authorList>
            <person name="Harkins D.M."/>
            <person name="Durkin A.S."/>
            <person name="Brinkac L.M."/>
            <person name="Haft D.H."/>
            <person name="Selengut J.D."/>
            <person name="Sanka R."/>
            <person name="DePew J."/>
            <person name="Purushe J."/>
            <person name="Hartskeerl R.A."/>
            <person name="Ahmed A."/>
            <person name="van der Linden H."/>
            <person name="Goris M.G.A."/>
            <person name="Vinetz J.M."/>
            <person name="Sutton G.G."/>
            <person name="Nierman W.C."/>
            <person name="Fouts D.E."/>
        </authorList>
    </citation>
    <scope>NUCLEOTIDE SEQUENCE [LARGE SCALE GENOMIC DNA]</scope>
    <source>
        <strain evidence="3">ICFT</strain>
    </source>
</reference>
<sequence length="327" mass="39144">MRCRKNSRRFGTNSKFKERTLGSNGGEGDLKKVRGHLLETKEMKYTYIEKNHFPVEKICKILNVSKSGYYDWLKREDNKREKSNQELDERIRRLFEEHEGRSGYLRIHQDLRSEGVVVSKNRVYRRMRKLGLKADRRRSFRPVTTDSKHRLPVAPNLLDQVFKSDGLNRIWLSDITYIPINGKWIYLFAIKDLFNREIIGWELGSTLETKHLLKAFEKALSRRGYPKEVIFHSDRGVQYASEDFRKVLNTNEFVQSMSRKGNCYDNAPMESFFKTLKVEEVYRRKFNTTREAQYFLFDYIERYYNRKRRHSALGYLTPVEFREKITA</sequence>
<accession>N1WRA5</accession>
<dbReference type="InterPro" id="IPR012337">
    <property type="entry name" value="RNaseH-like_sf"/>
</dbReference>
<evidence type="ECO:0000313" key="3">
    <source>
        <dbReference type="EMBL" id="EMY79787.1"/>
    </source>
</evidence>